<reference evidence="7" key="1">
    <citation type="journal article" date="2023" name="Mol. Biol. Evol.">
        <title>Third-Generation Sequencing Reveals the Adaptive Role of the Epigenome in Three Deep-Sea Polychaetes.</title>
        <authorList>
            <person name="Perez M."/>
            <person name="Aroh O."/>
            <person name="Sun Y."/>
            <person name="Lan Y."/>
            <person name="Juniper S.K."/>
            <person name="Young C.R."/>
            <person name="Angers B."/>
            <person name="Qian P.Y."/>
        </authorList>
    </citation>
    <scope>NUCLEOTIDE SEQUENCE</scope>
    <source>
        <strain evidence="7">R07B-5</strain>
    </source>
</reference>
<dbReference type="InterPro" id="IPR007237">
    <property type="entry name" value="CD20-like"/>
</dbReference>
<dbReference type="InterPro" id="IPR030417">
    <property type="entry name" value="MS4A"/>
</dbReference>
<evidence type="ECO:0008006" key="9">
    <source>
        <dbReference type="Google" id="ProtNLM"/>
    </source>
</evidence>
<proteinExistence type="inferred from homology"/>
<feature type="transmembrane region" description="Helical" evidence="6">
    <location>
        <begin position="55"/>
        <end position="72"/>
    </location>
</feature>
<evidence type="ECO:0000256" key="3">
    <source>
        <dbReference type="ARBA" id="ARBA00022692"/>
    </source>
</evidence>
<comment type="subcellular location">
    <subcellularLocation>
        <location evidence="1">Membrane</location>
        <topology evidence="1">Multi-pass membrane protein</topology>
    </subcellularLocation>
</comment>
<evidence type="ECO:0000313" key="8">
    <source>
        <dbReference type="Proteomes" id="UP001209878"/>
    </source>
</evidence>
<dbReference type="PANTHER" id="PTHR23320:SF165">
    <property type="entry name" value="MARVEL DOMAIN-CONTAINING PROTEIN"/>
    <property type="match status" value="1"/>
</dbReference>
<feature type="transmembrane region" description="Helical" evidence="6">
    <location>
        <begin position="127"/>
        <end position="154"/>
    </location>
</feature>
<protein>
    <recommendedName>
        <fullName evidence="9">Membrane-spanning 4-domains subfamily A member 4A-like</fullName>
    </recommendedName>
</protein>
<evidence type="ECO:0000313" key="7">
    <source>
        <dbReference type="EMBL" id="KAK2192603.1"/>
    </source>
</evidence>
<gene>
    <name evidence="7" type="ORF">NP493_26g06005</name>
</gene>
<organism evidence="7 8">
    <name type="scientific">Ridgeia piscesae</name>
    <name type="common">Tubeworm</name>
    <dbReference type="NCBI Taxonomy" id="27915"/>
    <lineage>
        <taxon>Eukaryota</taxon>
        <taxon>Metazoa</taxon>
        <taxon>Spiralia</taxon>
        <taxon>Lophotrochozoa</taxon>
        <taxon>Annelida</taxon>
        <taxon>Polychaeta</taxon>
        <taxon>Sedentaria</taxon>
        <taxon>Canalipalpata</taxon>
        <taxon>Sabellida</taxon>
        <taxon>Siboglinidae</taxon>
        <taxon>Ridgeia</taxon>
    </lineage>
</organism>
<comment type="similarity">
    <text evidence="2">Belongs to the MS4A family.</text>
</comment>
<evidence type="ECO:0000256" key="5">
    <source>
        <dbReference type="ARBA" id="ARBA00023136"/>
    </source>
</evidence>
<keyword evidence="8" id="KW-1185">Reference proteome</keyword>
<dbReference type="GO" id="GO:0016020">
    <property type="term" value="C:membrane"/>
    <property type="evidence" value="ECO:0007669"/>
    <property type="project" value="UniProtKB-SubCell"/>
</dbReference>
<dbReference type="EMBL" id="JAODUO010000027">
    <property type="protein sequence ID" value="KAK2192603.1"/>
    <property type="molecule type" value="Genomic_DNA"/>
</dbReference>
<evidence type="ECO:0000256" key="6">
    <source>
        <dbReference type="SAM" id="Phobius"/>
    </source>
</evidence>
<accession>A0AAD9PDA2</accession>
<feature type="transmembrane region" description="Helical" evidence="6">
    <location>
        <begin position="21"/>
        <end position="43"/>
    </location>
</feature>
<keyword evidence="4 6" id="KW-1133">Transmembrane helix</keyword>
<name>A0AAD9PDA2_RIDPI</name>
<evidence type="ECO:0000256" key="4">
    <source>
        <dbReference type="ARBA" id="ARBA00022989"/>
    </source>
</evidence>
<sequence length="209" mass="22051">MMQTTDNVRSPIWKNYAKKTSMLLGVAQIVIGVLCIGFHIAVIVDVTPTAKIGQGIWGGLFFIATGAFGVVAGKQRTTRSIVSFMILSILSATVFATLVLSLSFVGFFRDQIPYGGDIKSYAVAAHFMMMILSLVEFVVAIASSAICCAAVCCGSSPQSGIDKRQIEMGHVAVAAPRPYGQPSHQGGDGAADSPVSVSQFAEHEKLFAA</sequence>
<feature type="transmembrane region" description="Helical" evidence="6">
    <location>
        <begin position="84"/>
        <end position="107"/>
    </location>
</feature>
<keyword evidence="3 6" id="KW-0812">Transmembrane</keyword>
<evidence type="ECO:0000256" key="1">
    <source>
        <dbReference type="ARBA" id="ARBA00004141"/>
    </source>
</evidence>
<dbReference type="Pfam" id="PF04103">
    <property type="entry name" value="CD20"/>
    <property type="match status" value="1"/>
</dbReference>
<keyword evidence="5 6" id="KW-0472">Membrane</keyword>
<dbReference type="Proteomes" id="UP001209878">
    <property type="component" value="Unassembled WGS sequence"/>
</dbReference>
<dbReference type="AlphaFoldDB" id="A0AAD9PDA2"/>
<evidence type="ECO:0000256" key="2">
    <source>
        <dbReference type="ARBA" id="ARBA00009565"/>
    </source>
</evidence>
<comment type="caution">
    <text evidence="7">The sequence shown here is derived from an EMBL/GenBank/DDBJ whole genome shotgun (WGS) entry which is preliminary data.</text>
</comment>
<dbReference type="PANTHER" id="PTHR23320">
    <property type="entry name" value="MEMBRANE-SPANNING 4-DOMAINS SUBFAMILY A MS4A -RELATED"/>
    <property type="match status" value="1"/>
</dbReference>